<reference evidence="1 2" key="1">
    <citation type="journal article" date="2012" name="J. Bacteriol.">
        <title>Complete genome sequence of strain 1860, a crenarchaeon of the genus pyrobaculum able to grow with various electron acceptors.</title>
        <authorList>
            <person name="Mardanov A.V."/>
            <person name="Gumerov V.M."/>
            <person name="Slobodkina G.B."/>
            <person name="Beletsky A.V."/>
            <person name="Bonch-Osmolovskaya E.A."/>
            <person name="Ravin N.V."/>
            <person name="Skryabin K.G."/>
        </authorList>
    </citation>
    <scope>NUCLEOTIDE SEQUENCE [LARGE SCALE GENOMIC DNA]</scope>
    <source>
        <strain evidence="1 2">1860</strain>
    </source>
</reference>
<keyword evidence="2" id="KW-1185">Reference proteome</keyword>
<proteinExistence type="predicted"/>
<dbReference type="AlphaFoldDB" id="G7VB42"/>
<dbReference type="BioCyc" id="PSP1104324:GJSN-891-MONOMER"/>
<dbReference type="STRING" id="1104324.P186_0911"/>
<organism evidence="1 2">
    <name type="scientific">Pyrobaculum ferrireducens</name>
    <dbReference type="NCBI Taxonomy" id="1104324"/>
    <lineage>
        <taxon>Archaea</taxon>
        <taxon>Thermoproteota</taxon>
        <taxon>Thermoprotei</taxon>
        <taxon>Thermoproteales</taxon>
        <taxon>Thermoproteaceae</taxon>
        <taxon>Pyrobaculum</taxon>
    </lineage>
</organism>
<evidence type="ECO:0000313" key="2">
    <source>
        <dbReference type="Proteomes" id="UP000005867"/>
    </source>
</evidence>
<sequence length="38" mass="4044">MEAVDGGTTHSPSRLRLGLGAARRRGLISKLLKLLTVV</sequence>
<dbReference type="EMBL" id="CP003098">
    <property type="protein sequence ID" value="AET32352.1"/>
    <property type="molecule type" value="Genomic_DNA"/>
</dbReference>
<dbReference type="KEGG" id="pyr:P186_0911"/>
<evidence type="ECO:0000313" key="1">
    <source>
        <dbReference type="EMBL" id="AET32352.1"/>
    </source>
</evidence>
<gene>
    <name evidence="1" type="ORF">P186_0911</name>
</gene>
<dbReference type="HOGENOM" id="CLU_3323129_0_0_2"/>
<accession>G7VB42</accession>
<dbReference type="Proteomes" id="UP000005867">
    <property type="component" value="Chromosome"/>
</dbReference>
<protein>
    <submittedName>
        <fullName evidence="1">Uncharacterized protein</fullName>
    </submittedName>
</protein>
<name>G7VB42_9CREN</name>